<dbReference type="RefSeq" id="WP_175517848.1">
    <property type="nucleotide sequence ID" value="NZ_FNQP01000005.1"/>
</dbReference>
<keyword evidence="2" id="KW-1133">Transmembrane helix</keyword>
<evidence type="ECO:0000313" key="3">
    <source>
        <dbReference type="EMBL" id="SEA20826.1"/>
    </source>
</evidence>
<dbReference type="AlphaFoldDB" id="A0A1H3ZAP4"/>
<proteinExistence type="predicted"/>
<dbReference type="Proteomes" id="UP000199397">
    <property type="component" value="Unassembled WGS sequence"/>
</dbReference>
<keyword evidence="2" id="KW-0472">Membrane</keyword>
<feature type="region of interest" description="Disordered" evidence="1">
    <location>
        <begin position="1"/>
        <end position="24"/>
    </location>
</feature>
<name>A0A1H3ZAP4_9GAMM</name>
<organism evidence="3 4">
    <name type="scientific">Thiothrix caldifontis</name>
    <dbReference type="NCBI Taxonomy" id="525918"/>
    <lineage>
        <taxon>Bacteria</taxon>
        <taxon>Pseudomonadati</taxon>
        <taxon>Pseudomonadota</taxon>
        <taxon>Gammaproteobacteria</taxon>
        <taxon>Thiotrichales</taxon>
        <taxon>Thiotrichaceae</taxon>
        <taxon>Thiothrix</taxon>
    </lineage>
</organism>
<gene>
    <name evidence="3" type="ORF">SAMN05660964_01115</name>
</gene>
<sequence>MSEKLNHLTSLMADRTESSPPRSELRECPAPFILLLVFLMLFAPIFIN</sequence>
<dbReference type="STRING" id="525918.SAMN05660964_01115"/>
<feature type="transmembrane region" description="Helical" evidence="2">
    <location>
        <begin position="29"/>
        <end position="47"/>
    </location>
</feature>
<evidence type="ECO:0000256" key="1">
    <source>
        <dbReference type="SAM" id="MobiDB-lite"/>
    </source>
</evidence>
<evidence type="ECO:0000313" key="4">
    <source>
        <dbReference type="Proteomes" id="UP000199397"/>
    </source>
</evidence>
<protein>
    <submittedName>
        <fullName evidence="3">Uncharacterized protein</fullName>
    </submittedName>
</protein>
<evidence type="ECO:0000256" key="2">
    <source>
        <dbReference type="SAM" id="Phobius"/>
    </source>
</evidence>
<accession>A0A1H3ZAP4</accession>
<reference evidence="3 4" key="1">
    <citation type="submission" date="2016-10" db="EMBL/GenBank/DDBJ databases">
        <authorList>
            <person name="de Groot N.N."/>
        </authorList>
    </citation>
    <scope>NUCLEOTIDE SEQUENCE [LARGE SCALE GENOMIC DNA]</scope>
    <source>
        <strain evidence="3 4">DSM 21228</strain>
    </source>
</reference>
<dbReference type="EMBL" id="FNQP01000005">
    <property type="protein sequence ID" value="SEA20826.1"/>
    <property type="molecule type" value="Genomic_DNA"/>
</dbReference>
<keyword evidence="2" id="KW-0812">Transmembrane</keyword>
<keyword evidence="4" id="KW-1185">Reference proteome</keyword>